<protein>
    <submittedName>
        <fullName evidence="2">Uncharacterized protein</fullName>
    </submittedName>
</protein>
<dbReference type="Proteomes" id="UP000027195">
    <property type="component" value="Unassembled WGS sequence"/>
</dbReference>
<reference evidence="3" key="1">
    <citation type="journal article" date="2014" name="Proc. Natl. Acad. Sci. U.S.A.">
        <title>Extensive sampling of basidiomycete genomes demonstrates inadequacy of the white-rot/brown-rot paradigm for wood decay fungi.</title>
        <authorList>
            <person name="Riley R."/>
            <person name="Salamov A.A."/>
            <person name="Brown D.W."/>
            <person name="Nagy L.G."/>
            <person name="Floudas D."/>
            <person name="Held B.W."/>
            <person name="Levasseur A."/>
            <person name="Lombard V."/>
            <person name="Morin E."/>
            <person name="Otillar R."/>
            <person name="Lindquist E.A."/>
            <person name="Sun H."/>
            <person name="LaButti K.M."/>
            <person name="Schmutz J."/>
            <person name="Jabbour D."/>
            <person name="Luo H."/>
            <person name="Baker S.E."/>
            <person name="Pisabarro A.G."/>
            <person name="Walton J.D."/>
            <person name="Blanchette R.A."/>
            <person name="Henrissat B."/>
            <person name="Martin F."/>
            <person name="Cullen D."/>
            <person name="Hibbett D.S."/>
            <person name="Grigoriev I.V."/>
        </authorList>
    </citation>
    <scope>NUCLEOTIDE SEQUENCE [LARGE SCALE GENOMIC DNA]</scope>
    <source>
        <strain evidence="3">FD-172 SS1</strain>
    </source>
</reference>
<evidence type="ECO:0000313" key="3">
    <source>
        <dbReference type="Proteomes" id="UP000027195"/>
    </source>
</evidence>
<accession>A0A067N572</accession>
<organism evidence="2 3">
    <name type="scientific">Botryobasidium botryosum (strain FD-172 SS1)</name>
    <dbReference type="NCBI Taxonomy" id="930990"/>
    <lineage>
        <taxon>Eukaryota</taxon>
        <taxon>Fungi</taxon>
        <taxon>Dikarya</taxon>
        <taxon>Basidiomycota</taxon>
        <taxon>Agaricomycotina</taxon>
        <taxon>Agaricomycetes</taxon>
        <taxon>Cantharellales</taxon>
        <taxon>Botryobasidiaceae</taxon>
        <taxon>Botryobasidium</taxon>
    </lineage>
</organism>
<evidence type="ECO:0000256" key="1">
    <source>
        <dbReference type="SAM" id="MobiDB-lite"/>
    </source>
</evidence>
<keyword evidence="3" id="KW-1185">Reference proteome</keyword>
<gene>
    <name evidence="2" type="ORF">BOTBODRAFT_434118</name>
</gene>
<feature type="compositionally biased region" description="Polar residues" evidence="1">
    <location>
        <begin position="35"/>
        <end position="44"/>
    </location>
</feature>
<sequence length="121" mass="13468">MFRSSIRRMTLLVPRPSRAAPTFSRIPITRPLSSTSTHIATSPFTRPPRGAFSSQSGRHASVRMFHASRRNEGVPVWLLLILKSSSGLGLTQALGRITFSLIPLTMIQNRVLNKLLMARDD</sequence>
<name>A0A067N572_BOTB1</name>
<feature type="region of interest" description="Disordered" evidence="1">
    <location>
        <begin position="35"/>
        <end position="55"/>
    </location>
</feature>
<dbReference type="InParanoid" id="A0A067N572"/>
<dbReference type="HOGENOM" id="CLU_2037665_0_0_1"/>
<dbReference type="AlphaFoldDB" id="A0A067N572"/>
<dbReference type="EMBL" id="KL198019">
    <property type="protein sequence ID" value="KDQ19272.1"/>
    <property type="molecule type" value="Genomic_DNA"/>
</dbReference>
<proteinExistence type="predicted"/>
<evidence type="ECO:0000313" key="2">
    <source>
        <dbReference type="EMBL" id="KDQ19272.1"/>
    </source>
</evidence>